<dbReference type="InterPro" id="IPR021145">
    <property type="entry name" value="Portal_protein_SPP1_Gp6-like"/>
</dbReference>
<accession>A0ABV1DZN7</accession>
<evidence type="ECO:0000313" key="2">
    <source>
        <dbReference type="Proteomes" id="UP001489509"/>
    </source>
</evidence>
<evidence type="ECO:0000313" key="1">
    <source>
        <dbReference type="EMBL" id="MEQ2440523.1"/>
    </source>
</evidence>
<organism evidence="1 2">
    <name type="scientific">Solibaculum intestinale</name>
    <dbReference type="NCBI Taxonomy" id="3133165"/>
    <lineage>
        <taxon>Bacteria</taxon>
        <taxon>Bacillati</taxon>
        <taxon>Bacillota</taxon>
        <taxon>Clostridia</taxon>
        <taxon>Eubacteriales</taxon>
        <taxon>Oscillospiraceae</taxon>
        <taxon>Solibaculum</taxon>
    </lineage>
</organism>
<dbReference type="Proteomes" id="UP001489509">
    <property type="component" value="Unassembled WGS sequence"/>
</dbReference>
<dbReference type="EMBL" id="JBBMFD010000009">
    <property type="protein sequence ID" value="MEQ2440523.1"/>
    <property type="molecule type" value="Genomic_DNA"/>
</dbReference>
<dbReference type="RefSeq" id="WP_349219139.1">
    <property type="nucleotide sequence ID" value="NZ_JBBMFD010000009.1"/>
</dbReference>
<sequence>MNATAFYEELGGLYGSRVLEEFGEIIRLYDFYEGKGQLWPKNGQLDYLPTVKRTNFIKKLIKAEARFLFGRTPELSVRAIRQEDDGIAREMTLFLNRLLRNNHFGDRLVRAARDCFIGKRVALRLCTDEEDISIGFRPSLEFLFEPREDDADRLKKIIFFYQLNTEVPHRKQRIWKQKFEMVEGRCFLDEGVYDGDGRLLESRYENFDTGLTFIPAYVILNDGLCGDLSGESDVAELIENQNAYNRLTSDDIDALRFNLFPQRVATDASVSSLDKLVIAPGALIDLQTDPTMMDGKQASMEMLEPKFGYDDRIEHTLCRIKSDMYELLSVPDLSTEQLKGTLSSGQSIRAMYWELLCRCEEKWTAWEAALRWMAYGVFHLARETGIASFPPIEWELHIEHGYPLPDDEETERVNDLKEVEAQVRSRRSYMEKWKIAADPQGELENIDGEAQTQ</sequence>
<name>A0ABV1DZN7_9FIRM</name>
<comment type="caution">
    <text evidence="1">The sequence shown here is derived from an EMBL/GenBank/DDBJ whole genome shotgun (WGS) entry which is preliminary data.</text>
</comment>
<reference evidence="1 2" key="1">
    <citation type="submission" date="2024-03" db="EMBL/GenBank/DDBJ databases">
        <title>Human intestinal bacterial collection.</title>
        <authorList>
            <person name="Pauvert C."/>
            <person name="Hitch T.C.A."/>
            <person name="Clavel T."/>
        </authorList>
    </citation>
    <scope>NUCLEOTIDE SEQUENCE [LARGE SCALE GENOMIC DNA]</scope>
    <source>
        <strain evidence="1 2">CLA-JM-H44</strain>
    </source>
</reference>
<protein>
    <submittedName>
        <fullName evidence="1">Phage portal protein</fullName>
    </submittedName>
</protein>
<gene>
    <name evidence="1" type="ORF">WMO26_06770</name>
</gene>
<keyword evidence="2" id="KW-1185">Reference proteome</keyword>
<proteinExistence type="predicted"/>
<dbReference type="Pfam" id="PF05133">
    <property type="entry name" value="SPP1_portal"/>
    <property type="match status" value="1"/>
</dbReference>